<accession>A0ABY7VM46</accession>
<organism evidence="1 2">
    <name type="scientific">Thalassomonas haliotis</name>
    <dbReference type="NCBI Taxonomy" id="485448"/>
    <lineage>
        <taxon>Bacteria</taxon>
        <taxon>Pseudomonadati</taxon>
        <taxon>Pseudomonadota</taxon>
        <taxon>Gammaproteobacteria</taxon>
        <taxon>Alteromonadales</taxon>
        <taxon>Colwelliaceae</taxon>
        <taxon>Thalassomonas</taxon>
    </lineage>
</organism>
<dbReference type="EMBL" id="CP059693">
    <property type="protein sequence ID" value="WDE14257.1"/>
    <property type="molecule type" value="Genomic_DNA"/>
</dbReference>
<sequence>MAIISLQSAFAVTDFSDSCKLSQAVSAKSGYMAEYAGQAKAGPLDTQGQGAQHEDCAECSCKSCPCCSNVTFALGALFPLFDSLEPFRFAFEPTRFDSPYYLLLRPPKI</sequence>
<evidence type="ECO:0000313" key="2">
    <source>
        <dbReference type="Proteomes" id="UP001215231"/>
    </source>
</evidence>
<keyword evidence="2" id="KW-1185">Reference proteome</keyword>
<dbReference type="RefSeq" id="WP_274054806.1">
    <property type="nucleotide sequence ID" value="NZ_CP059693.1"/>
</dbReference>
<gene>
    <name evidence="1" type="ORF">H3N35_13055</name>
</gene>
<name>A0ABY7VM46_9GAMM</name>
<protein>
    <submittedName>
        <fullName evidence="1">Uncharacterized protein</fullName>
    </submittedName>
</protein>
<evidence type="ECO:0000313" key="1">
    <source>
        <dbReference type="EMBL" id="WDE14257.1"/>
    </source>
</evidence>
<reference evidence="1 2" key="1">
    <citation type="journal article" date="2022" name="Mar. Drugs">
        <title>Bioassay-Guided Fractionation Leads to the Detection of Cholic Acid Generated by the Rare Thalassomonas sp.</title>
        <authorList>
            <person name="Pheiffer F."/>
            <person name="Schneider Y.K."/>
            <person name="Hansen E.H."/>
            <person name="Andersen J.H."/>
            <person name="Isaksson J."/>
            <person name="Busche T."/>
            <person name="R C."/>
            <person name="Kalinowski J."/>
            <person name="Zyl L.V."/>
            <person name="Trindade M."/>
        </authorList>
    </citation>
    <scope>NUCLEOTIDE SEQUENCE [LARGE SCALE GENOMIC DNA]</scope>
    <source>
        <strain evidence="1 2">A5K-61T</strain>
    </source>
</reference>
<proteinExistence type="predicted"/>
<dbReference type="Proteomes" id="UP001215231">
    <property type="component" value="Chromosome"/>
</dbReference>